<dbReference type="PROSITE" id="PS51192">
    <property type="entry name" value="HELICASE_ATP_BIND_1"/>
    <property type="match status" value="1"/>
</dbReference>
<dbReference type="InterPro" id="IPR007409">
    <property type="entry name" value="Restrct_endonuc_type1_HsdR_N"/>
</dbReference>
<dbReference type="RefSeq" id="WP_236498599.1">
    <property type="nucleotide sequence ID" value="NZ_CP091244.1"/>
</dbReference>
<evidence type="ECO:0000259" key="2">
    <source>
        <dbReference type="PROSITE" id="PS51192"/>
    </source>
</evidence>
<evidence type="ECO:0000313" key="4">
    <source>
        <dbReference type="Proteomes" id="UP001054801"/>
    </source>
</evidence>
<sequence>MASQTNEQAFEAAIEKHLCGISSEELQKKLGETAGLYNVGFDSAQPASTIRSLSGVEGNNTARYHLGNPAKFNKQVALDEQFFWQFLQTTQADELEKLQKHSPSDWQRKIVERFDRLIKKHGLLHLLKKGLGVDDAHFHLMYPAPLASSSAKVKQQFAANLFSCTRQVRYSSANPLQEIDMVLFLNGLPLITLELKNPWTGQTARYHGQKQYREDRDTTQPLLQFGRCLVHMAVDTDEVYMTTKLAGKDTFFLPFNKGHAEGQGNPPNPRGHKTAYLWEEIFTPKSLTNIIQHFVRLDGTSKDALDKRTLYFPRYHQLDVVRKLISHAAMHGAGQTYLIQHSAGSGKSNSITWAAYQLIEVYPAVRVPFDSAQGTDRARWLSEVEANTPRPLFDSVIVVTDRRLLDKQLRDNIKEFSEVKNIIAPAHKSSELKAALENGKKIIITTIQKFPFIIDGIADLSDKRFAVIIDEAHSSQSGSAHDNMNRAMGKEEAEEIEDAQDKILQAMRSRKMRGNASYLAFTATPKNTTLEKFGQQQPDGSFQPFHLYSMKQAIEEGFILDVLANYTTYKSYYEIQKSIEDNPLFDTKKAQQKLRAYVERSQHTIDTKAEIMLEHFIPQVVAAKKLKGKAKGMVVTQNIETAIRYYQAITRLLVKQGNPFKALIAFSGSKTVDGVEYTEADVNGFAETDTKDKFDTDEYRLLVVANKYLTGFDQPKLCAMYVDKKLASVLCVQTLSRLNRAAPKWGKKTEDLFVLDFFNSVDDIKTAFDPFYTSTSLSAATDINVLHELKDALDEVGVYEWQEVENFVTRYFNNEDAQTLSGVIDVAAARFNHELELDNAAKVDFKIKAKQFVKIYGQMAAIMPYEMVMWEKLFWFLKFLIPKLKVADPDAELLDELLNSVDLSTYGLQRVKLNHAIALDDAASELDPQNPNPRGAHDTESEADPLDEIIRTFNERWFQGWSATPEEQRVRLLSMAESIKSHPDFHDKYQNEHDPHNQHLAFEKLFKEVMLQRRKDDLEFYKLFSGDAAFKTSLMQSMQRMVAA</sequence>
<feature type="region of interest" description="Disordered" evidence="1">
    <location>
        <begin position="924"/>
        <end position="943"/>
    </location>
</feature>
<name>A0ABY3SZA3_9GAMM</name>
<dbReference type="SUPFAM" id="SSF52540">
    <property type="entry name" value="P-loop containing nucleoside triphosphate hydrolases"/>
    <property type="match status" value="1"/>
</dbReference>
<evidence type="ECO:0000256" key="1">
    <source>
        <dbReference type="SAM" id="MobiDB-lite"/>
    </source>
</evidence>
<evidence type="ECO:0000313" key="3">
    <source>
        <dbReference type="EMBL" id="UJS24239.1"/>
    </source>
</evidence>
<dbReference type="SMART" id="SM00487">
    <property type="entry name" value="DEXDc"/>
    <property type="match status" value="1"/>
</dbReference>
<reference evidence="3" key="1">
    <citation type="journal article" date="2022" name="Microorganisms">
        <title>Two New Species of Filamentous Sulfur Bacteria of the Genus Thiothrix, Thiothrix winogradskyi sp. nov. and 'Candidatus Thiothrix sulfatifontis' sp. nov.</title>
        <authorList>
            <person name="Ravin N.V."/>
            <person name="Rossetti S."/>
            <person name="Beletsky A.V."/>
            <person name="Kadnikov V.V."/>
            <person name="Rudenko T.S."/>
            <person name="Smolyakov D.D."/>
            <person name="Moskvitina M.I."/>
            <person name="Gureeva M.V."/>
            <person name="Mardanov A.V."/>
            <person name="Grabovich M.Y."/>
        </authorList>
    </citation>
    <scope>NUCLEOTIDE SEQUENCE</scope>
    <source>
        <strain evidence="3">CT3</strain>
    </source>
</reference>
<dbReference type="InterPro" id="IPR055180">
    <property type="entry name" value="HsdR_RecA-like_helicase_dom_2"/>
</dbReference>
<dbReference type="PANTHER" id="PTHR42927">
    <property type="entry name" value="HELICASE SUPERFAMILY 1 AND 2 DOMAIN-CONTAINING PROTEIN"/>
    <property type="match status" value="1"/>
</dbReference>
<dbReference type="Proteomes" id="UP001054801">
    <property type="component" value="Chromosome"/>
</dbReference>
<dbReference type="Pfam" id="PF18766">
    <property type="entry name" value="SWI2_SNF2"/>
    <property type="match status" value="1"/>
</dbReference>
<organism evidence="3 4">
    <name type="scientific">Thiothrix winogradskyi</name>
    <dbReference type="NCBI Taxonomy" id="96472"/>
    <lineage>
        <taxon>Bacteria</taxon>
        <taxon>Pseudomonadati</taxon>
        <taxon>Pseudomonadota</taxon>
        <taxon>Gammaproteobacteria</taxon>
        <taxon>Thiotrichales</taxon>
        <taxon>Thiotrichaceae</taxon>
        <taxon>Thiothrix</taxon>
    </lineage>
</organism>
<dbReference type="GO" id="GO:0004519">
    <property type="term" value="F:endonuclease activity"/>
    <property type="evidence" value="ECO:0007669"/>
    <property type="project" value="UniProtKB-KW"/>
</dbReference>
<keyword evidence="3" id="KW-0378">Hydrolase</keyword>
<protein>
    <submittedName>
        <fullName evidence="3">Type I restriction endonuclease subunit R</fullName>
    </submittedName>
</protein>
<keyword evidence="3" id="KW-0540">Nuclease</keyword>
<gene>
    <name evidence="3" type="ORF">L2Y54_20270</name>
</gene>
<dbReference type="Pfam" id="PF04313">
    <property type="entry name" value="HSDR_N"/>
    <property type="match status" value="1"/>
</dbReference>
<dbReference type="PANTHER" id="PTHR42927:SF1">
    <property type="entry name" value="HELICASE SUPERFAMILY 1 AND 2 DOMAIN-CONTAINING PROTEIN"/>
    <property type="match status" value="1"/>
</dbReference>
<dbReference type="Gene3D" id="3.40.50.300">
    <property type="entry name" value="P-loop containing nucleotide triphosphate hydrolases"/>
    <property type="match status" value="2"/>
</dbReference>
<dbReference type="EMBL" id="CP091244">
    <property type="protein sequence ID" value="UJS24239.1"/>
    <property type="molecule type" value="Genomic_DNA"/>
</dbReference>
<feature type="domain" description="Helicase ATP-binding" evidence="2">
    <location>
        <begin position="328"/>
        <end position="543"/>
    </location>
</feature>
<dbReference type="InterPro" id="IPR027417">
    <property type="entry name" value="P-loop_NTPase"/>
</dbReference>
<accession>A0ABY3SZA3</accession>
<keyword evidence="4" id="KW-1185">Reference proteome</keyword>
<dbReference type="InterPro" id="IPR014001">
    <property type="entry name" value="Helicase_ATP-bd"/>
</dbReference>
<proteinExistence type="predicted"/>
<dbReference type="Pfam" id="PF22679">
    <property type="entry name" value="T1R_D3-like"/>
    <property type="match status" value="1"/>
</dbReference>
<dbReference type="InterPro" id="IPR040980">
    <property type="entry name" value="SWI2_SNF2"/>
</dbReference>
<dbReference type="Gene3D" id="3.90.1570.50">
    <property type="match status" value="1"/>
</dbReference>
<keyword evidence="3" id="KW-0255">Endonuclease</keyword>